<comment type="caution">
    <text evidence="1">The sequence shown here is derived from an EMBL/GenBank/DDBJ whole genome shotgun (WGS) entry which is preliminary data.</text>
</comment>
<proteinExistence type="predicted"/>
<evidence type="ECO:0000313" key="1">
    <source>
        <dbReference type="EMBL" id="KAJ9089021.1"/>
    </source>
</evidence>
<name>A0ACC2URA3_9FUNG</name>
<protein>
    <submittedName>
        <fullName evidence="1">Uncharacterized protein</fullName>
    </submittedName>
</protein>
<reference evidence="1" key="1">
    <citation type="submission" date="2022-04" db="EMBL/GenBank/DDBJ databases">
        <title>Genome of the entomopathogenic fungus Entomophthora muscae.</title>
        <authorList>
            <person name="Elya C."/>
            <person name="Lovett B.R."/>
            <person name="Lee E."/>
            <person name="Macias A.M."/>
            <person name="Hajek A.E."/>
            <person name="De Bivort B.L."/>
            <person name="Kasson M.T."/>
            <person name="De Fine Licht H.H."/>
            <person name="Stajich J.E."/>
        </authorList>
    </citation>
    <scope>NUCLEOTIDE SEQUENCE</scope>
    <source>
        <strain evidence="1">Berkeley</strain>
    </source>
</reference>
<evidence type="ECO:0000313" key="2">
    <source>
        <dbReference type="Proteomes" id="UP001165960"/>
    </source>
</evidence>
<dbReference type="Proteomes" id="UP001165960">
    <property type="component" value="Unassembled WGS sequence"/>
</dbReference>
<organism evidence="1 2">
    <name type="scientific">Entomophthora muscae</name>
    <dbReference type="NCBI Taxonomy" id="34485"/>
    <lineage>
        <taxon>Eukaryota</taxon>
        <taxon>Fungi</taxon>
        <taxon>Fungi incertae sedis</taxon>
        <taxon>Zoopagomycota</taxon>
        <taxon>Entomophthoromycotina</taxon>
        <taxon>Entomophthoromycetes</taxon>
        <taxon>Entomophthorales</taxon>
        <taxon>Entomophthoraceae</taxon>
        <taxon>Entomophthora</taxon>
    </lineage>
</organism>
<keyword evidence="2" id="KW-1185">Reference proteome</keyword>
<sequence length="104" mass="11154">MTIGCLTNQQSSSKQGSFPESKAQNVEAPVYTQAFEAGNKEADLYLTTNQFGFDLFSSHLVSSSTPAPFPTPIQGAKQPANQNGNPGLEQLSTTNLLPLQPIRL</sequence>
<gene>
    <name evidence="1" type="ORF">DSO57_1017126</name>
</gene>
<accession>A0ACC2URA3</accession>
<dbReference type="EMBL" id="QTSX02000071">
    <property type="protein sequence ID" value="KAJ9089021.1"/>
    <property type="molecule type" value="Genomic_DNA"/>
</dbReference>